<evidence type="ECO:0000256" key="1">
    <source>
        <dbReference type="ARBA" id="ARBA00022679"/>
    </source>
</evidence>
<dbReference type="EMBL" id="MVBO01000007">
    <property type="protein sequence ID" value="OZJ06037.1"/>
    <property type="molecule type" value="Genomic_DNA"/>
</dbReference>
<evidence type="ECO:0000256" key="3">
    <source>
        <dbReference type="SAM" id="MobiDB-lite"/>
    </source>
</evidence>
<dbReference type="InterPro" id="IPR016135">
    <property type="entry name" value="UBQ-conjugating_enzyme/RWD"/>
</dbReference>
<dbReference type="CDD" id="cd23837">
    <property type="entry name" value="UBCc_UBE2O"/>
    <property type="match status" value="1"/>
</dbReference>
<dbReference type="Proteomes" id="UP000242875">
    <property type="component" value="Unassembled WGS sequence"/>
</dbReference>
<dbReference type="SUPFAM" id="SSF54495">
    <property type="entry name" value="UBC-like"/>
    <property type="match status" value="1"/>
</dbReference>
<dbReference type="PROSITE" id="PS50127">
    <property type="entry name" value="UBC_2"/>
    <property type="match status" value="1"/>
</dbReference>
<protein>
    <recommendedName>
        <fullName evidence="4">UBC core domain-containing protein</fullName>
    </recommendedName>
</protein>
<keyword evidence="6" id="KW-1185">Reference proteome</keyword>
<dbReference type="InterPro" id="IPR057735">
    <property type="entry name" value="UBE2O-like_tSH3-B"/>
</dbReference>
<dbReference type="AlphaFoldDB" id="A0A261Y5Z6"/>
<evidence type="ECO:0000259" key="4">
    <source>
        <dbReference type="PROSITE" id="PS50127"/>
    </source>
</evidence>
<organism evidence="5 6">
    <name type="scientific">Bifiguratus adelaidae</name>
    <dbReference type="NCBI Taxonomy" id="1938954"/>
    <lineage>
        <taxon>Eukaryota</taxon>
        <taxon>Fungi</taxon>
        <taxon>Fungi incertae sedis</taxon>
        <taxon>Mucoromycota</taxon>
        <taxon>Mucoromycotina</taxon>
        <taxon>Endogonomycetes</taxon>
        <taxon>Endogonales</taxon>
        <taxon>Endogonales incertae sedis</taxon>
        <taxon>Bifiguratus</taxon>
    </lineage>
</organism>
<dbReference type="PANTHER" id="PTHR46116:SF15">
    <property type="entry name" value="(E3-INDEPENDENT) E2 UBIQUITIN-CONJUGATING ENZYME"/>
    <property type="match status" value="1"/>
</dbReference>
<reference evidence="5 6" key="1">
    <citation type="journal article" date="2017" name="Mycologia">
        <title>Bifiguratus adelaidae, gen. et sp. nov., a new member of Mucoromycotina in endophytic and soil-dwelling habitats.</title>
        <authorList>
            <person name="Torres-Cruz T.J."/>
            <person name="Billingsley Tobias T.L."/>
            <person name="Almatruk M."/>
            <person name="Hesse C."/>
            <person name="Kuske C.R."/>
            <person name="Desiro A."/>
            <person name="Benucci G.M."/>
            <person name="Bonito G."/>
            <person name="Stajich J.E."/>
            <person name="Dunlap C."/>
            <person name="Arnold A.E."/>
            <person name="Porras-Alfaro A."/>
        </authorList>
    </citation>
    <scope>NUCLEOTIDE SEQUENCE [LARGE SCALE GENOMIC DNA]</scope>
    <source>
        <strain evidence="5 6">AZ0501</strain>
    </source>
</reference>
<dbReference type="GO" id="GO:0061631">
    <property type="term" value="F:ubiquitin conjugating enzyme activity"/>
    <property type="evidence" value="ECO:0007669"/>
    <property type="project" value="TreeGrafter"/>
</dbReference>
<dbReference type="PANTHER" id="PTHR46116">
    <property type="entry name" value="(E3-INDEPENDENT) E2 UBIQUITIN-CONJUGATING ENZYME"/>
    <property type="match status" value="1"/>
</dbReference>
<evidence type="ECO:0000256" key="2">
    <source>
        <dbReference type="ARBA" id="ARBA00022786"/>
    </source>
</evidence>
<dbReference type="InterPro" id="IPR057733">
    <property type="entry name" value="UBE2O-like_SH3-B"/>
</dbReference>
<evidence type="ECO:0000313" key="6">
    <source>
        <dbReference type="Proteomes" id="UP000242875"/>
    </source>
</evidence>
<feature type="compositionally biased region" description="Acidic residues" evidence="3">
    <location>
        <begin position="528"/>
        <end position="551"/>
    </location>
</feature>
<feature type="domain" description="UBC core" evidence="4">
    <location>
        <begin position="638"/>
        <end position="801"/>
    </location>
</feature>
<evidence type="ECO:0000313" key="5">
    <source>
        <dbReference type="EMBL" id="OZJ06037.1"/>
    </source>
</evidence>
<accession>A0A261Y5Z6</accession>
<comment type="caution">
    <text evidence="5">The sequence shown here is derived from an EMBL/GenBank/DDBJ whole genome shotgun (WGS) entry which is preliminary data.</text>
</comment>
<dbReference type="Pfam" id="PF23043">
    <property type="entry name" value="SH3-B_UBE2O"/>
    <property type="match status" value="1"/>
</dbReference>
<dbReference type="Pfam" id="PF00179">
    <property type="entry name" value="UQ_con"/>
    <property type="match status" value="1"/>
</dbReference>
<dbReference type="InterPro" id="IPR000608">
    <property type="entry name" value="UBC"/>
</dbReference>
<keyword evidence="2" id="KW-0833">Ubl conjugation pathway</keyword>
<name>A0A261Y5Z6_9FUNG</name>
<proteinExistence type="predicted"/>
<dbReference type="Gene3D" id="3.10.110.10">
    <property type="entry name" value="Ubiquitin Conjugating Enzyme"/>
    <property type="match status" value="1"/>
</dbReference>
<dbReference type="OrthoDB" id="47801at2759"/>
<keyword evidence="1" id="KW-0808">Transferase</keyword>
<sequence length="883" mass="99733">MPQTEKARFSANVYLEDTVVRKGDPEQRLGLVTRTWHDFEGSLENMPEVYSDDEDAPARGPVPHKHVTVSWLTGEPPQFYHEDELIVMDRSLLYGDVVKKKASDLQSGTVVNVRVEVDLRQPNTGEELHNIDTKRLKYYSGVQIGDRVAYQDSLGTVEEVFYEVHVVFADGSICVPNFPEDDLESMEKIHEDSCFWDAQFFVNQKVKLYKDAIDSCHWIRGHPPSSKTDLVGILGKIAPKRVLMTWIAQRPNVRMASASTPRTDVVSTEDIQVFKSAAQHASFDIGDQVVFADEKENEENGLWFIPFGDEWKTCVMEIIAIRSYVDVEWQNTTTSLNVRTPDLIPYMNVDDQDVWPRDYVLDKQLEDDMGPEMRASLNRLGIVQSANARDRTCLVRWVNDARDALLPDEDLRSFYEVASGTDVLSVRLGDTVVINDWQAIESEEKALSLEHLAQKLRSSNLVSTAYEDRPWFGEIIEIHKDRPTLTVQILSGEHIELPIGGVIVIDLDDPDALFEGSDADYMPSDSDGSWETEDEYEGSDHDEDLSDNDEDANSHVDNVHVLSKTVIEADKVPTVPMSSLAKPLDSTVLDPKADRDPMVNNDKLNGSNAELWMAFKFQSNVPSDHHFASKPSLTHSKTFHKRLQLEYKLLQSSLPDGIIVRAFEDRMDLLRAIIIGPKGTPYENAMFVFDFSLPRDYPDTPPHTSFHSWTGGLGRINPNLYEDGKVCLSLLGTWHGKDQSETWHLDSNILQLLVSIQGLVLTRTPYYNEAGFEKFQGGIEGATQSRLYNEKAYLLSLRFIQHILTKPPEGFGEEVSDYYYRQGHLGEVINDGKRILLASETGNVVDEANENELEGSFIRTVSHGARGPLHRMISILEAKLPST</sequence>
<dbReference type="SMART" id="SM00212">
    <property type="entry name" value="UBCc"/>
    <property type="match status" value="1"/>
</dbReference>
<feature type="region of interest" description="Disordered" evidence="3">
    <location>
        <begin position="515"/>
        <end position="553"/>
    </location>
</feature>
<gene>
    <name evidence="5" type="ORF">BZG36_01127</name>
</gene>
<dbReference type="Pfam" id="PF23046">
    <property type="entry name" value="tSH3-B_UBE2O"/>
    <property type="match status" value="1"/>
</dbReference>